<evidence type="ECO:0000313" key="13">
    <source>
        <dbReference type="Proteomes" id="UP000198660"/>
    </source>
</evidence>
<comment type="subcellular location">
    <subcellularLocation>
        <location evidence="10">Cytoplasm</location>
    </subcellularLocation>
</comment>
<dbReference type="EC" id="1.8.4.10" evidence="6 10"/>
<dbReference type="PANTHER" id="PTHR46509">
    <property type="entry name" value="PHOSPHOADENOSINE PHOSPHOSULFATE REDUCTASE"/>
    <property type="match status" value="1"/>
</dbReference>
<keyword evidence="10" id="KW-0479">Metal-binding</keyword>
<dbReference type="InterPro" id="IPR014729">
    <property type="entry name" value="Rossmann-like_a/b/a_fold"/>
</dbReference>
<dbReference type="NCBIfam" id="TIGR00434">
    <property type="entry name" value="cysH"/>
    <property type="match status" value="1"/>
</dbReference>
<dbReference type="NCBIfam" id="NF002537">
    <property type="entry name" value="PRK02090.1"/>
    <property type="match status" value="1"/>
</dbReference>
<evidence type="ECO:0000256" key="10">
    <source>
        <dbReference type="HAMAP-Rule" id="MF_00063"/>
    </source>
</evidence>
<feature type="binding site" evidence="10">
    <location>
        <position position="150"/>
    </location>
    <ligand>
        <name>[4Fe-4S] cluster</name>
        <dbReference type="ChEBI" id="CHEBI:49883"/>
    </ligand>
</feature>
<feature type="binding site" evidence="10">
    <location>
        <position position="235"/>
    </location>
    <ligand>
        <name>[4Fe-4S] cluster</name>
        <dbReference type="ChEBI" id="CHEBI:49883"/>
    </ligand>
</feature>
<dbReference type="FunFam" id="3.40.50.620:FF:000095">
    <property type="entry name" value="Phosphoadenosine phosphosulfate reductase"/>
    <property type="match status" value="1"/>
</dbReference>
<evidence type="ECO:0000256" key="7">
    <source>
        <dbReference type="ARBA" id="ARBA00029514"/>
    </source>
</evidence>
<dbReference type="GO" id="GO:0046872">
    <property type="term" value="F:metal ion binding"/>
    <property type="evidence" value="ECO:0007669"/>
    <property type="project" value="UniProtKB-KW"/>
</dbReference>
<keyword evidence="10" id="KW-0411">Iron-sulfur</keyword>
<dbReference type="GO" id="GO:0051539">
    <property type="term" value="F:4 iron, 4 sulfur cluster binding"/>
    <property type="evidence" value="ECO:0007669"/>
    <property type="project" value="UniProtKB-UniRule"/>
</dbReference>
<evidence type="ECO:0000256" key="8">
    <source>
        <dbReference type="ARBA" id="ARBA00030894"/>
    </source>
</evidence>
<dbReference type="InterPro" id="IPR011798">
    <property type="entry name" value="APS_reductase"/>
</dbReference>
<dbReference type="HAMAP" id="MF_00063">
    <property type="entry name" value="CysH"/>
    <property type="match status" value="1"/>
</dbReference>
<gene>
    <name evidence="10" type="primary">cysH</name>
    <name evidence="12" type="ORF">SAMN05444972_106101</name>
</gene>
<comment type="similarity">
    <text evidence="1 10">Belongs to the PAPS reductase family. CysH subfamily.</text>
</comment>
<dbReference type="NCBIfam" id="TIGR02055">
    <property type="entry name" value="APS_reductase"/>
    <property type="match status" value="1"/>
</dbReference>
<dbReference type="InterPro" id="IPR002500">
    <property type="entry name" value="PAPS_reduct_dom"/>
</dbReference>
<dbReference type="InterPro" id="IPR004511">
    <property type="entry name" value="PAPS/APS_Rdtase"/>
</dbReference>
<feature type="binding site" evidence="10">
    <location>
        <position position="149"/>
    </location>
    <ligand>
        <name>[4Fe-4S] cluster</name>
        <dbReference type="ChEBI" id="CHEBI:49883"/>
    </ligand>
</feature>
<organism evidence="12 13">
    <name type="scientific">Marininema halotolerans</name>
    <dbReference type="NCBI Taxonomy" id="1155944"/>
    <lineage>
        <taxon>Bacteria</taxon>
        <taxon>Bacillati</taxon>
        <taxon>Bacillota</taxon>
        <taxon>Bacilli</taxon>
        <taxon>Bacillales</taxon>
        <taxon>Thermoactinomycetaceae</taxon>
        <taxon>Marininema</taxon>
    </lineage>
</organism>
<dbReference type="AlphaFoldDB" id="A0A1I6S2C4"/>
<dbReference type="PANTHER" id="PTHR46509:SF1">
    <property type="entry name" value="PHOSPHOADENOSINE PHOSPHOSULFATE REDUCTASE"/>
    <property type="match status" value="1"/>
</dbReference>
<dbReference type="GO" id="GO:0070814">
    <property type="term" value="P:hydrogen sulfide biosynthetic process"/>
    <property type="evidence" value="ECO:0007669"/>
    <property type="project" value="UniProtKB-UniRule"/>
</dbReference>
<sequence length="264" mass="30370">MGNSSFNRVLSIMEELFYIITLEVVCLGTPLTYENWGSDLPVFPIGDSLKGSMRVLEWAYREYGDDLVYACSFGAEGMVLIDLISKVKPDASIVFLDTDLHFKETYDVIRQVEARYPQLQIELVKPELTLAEQADAYGDALWERQPNLCCQLRKIKPLERALAPATAWLSGLRRDQSPSRQFTQFVNKDDRFQSIKVCPLIHWTWDDVWDYIRSEDLPYNVLHDQGYPSIGCDKCTRPVEDGQDYRDGRWAGMQKTECGLHVQP</sequence>
<dbReference type="Gene3D" id="3.40.50.620">
    <property type="entry name" value="HUPs"/>
    <property type="match status" value="1"/>
</dbReference>
<dbReference type="GO" id="GO:0004604">
    <property type="term" value="F:phosphoadenylyl-sulfate reductase (thioredoxin) activity"/>
    <property type="evidence" value="ECO:0007669"/>
    <property type="project" value="UniProtKB-UniRule"/>
</dbReference>
<keyword evidence="10" id="KW-0408">Iron</keyword>
<comment type="pathway">
    <text evidence="5 10">Sulfur metabolism; hydrogen sulfide biosynthesis; sulfite from sulfate.</text>
</comment>
<dbReference type="CDD" id="cd23945">
    <property type="entry name" value="PAPS_reductase"/>
    <property type="match status" value="1"/>
</dbReference>
<feature type="binding site" evidence="10">
    <location>
        <position position="232"/>
    </location>
    <ligand>
        <name>[4Fe-4S] cluster</name>
        <dbReference type="ChEBI" id="CHEBI:49883"/>
    </ligand>
</feature>
<reference evidence="13" key="1">
    <citation type="submission" date="2016-10" db="EMBL/GenBank/DDBJ databases">
        <authorList>
            <person name="Varghese N."/>
            <person name="Submissions S."/>
        </authorList>
    </citation>
    <scope>NUCLEOTIDE SEQUENCE [LARGE SCALE GENOMIC DNA]</scope>
    <source>
        <strain evidence="13">DSM 45789</strain>
    </source>
</reference>
<evidence type="ECO:0000256" key="5">
    <source>
        <dbReference type="ARBA" id="ARBA00024327"/>
    </source>
</evidence>
<comment type="function">
    <text evidence="4 10">Catalyzes the formation of sulfite from adenosine 5'-phosphosulfate (APS) using thioredoxin as an electron donor.</text>
</comment>
<name>A0A1I6S2C4_9BACL</name>
<dbReference type="PIRSF" id="PIRSF000857">
    <property type="entry name" value="PAPS_reductase"/>
    <property type="match status" value="1"/>
</dbReference>
<comment type="cofactor">
    <cofactor evidence="10">
        <name>[4Fe-4S] cluster</name>
        <dbReference type="ChEBI" id="CHEBI:49883"/>
    </cofactor>
    <text evidence="10">Binds 1 [4Fe-4S] cluster per subunit.</text>
</comment>
<evidence type="ECO:0000256" key="3">
    <source>
        <dbReference type="ARBA" id="ARBA00023002"/>
    </source>
</evidence>
<dbReference type="GO" id="GO:0019379">
    <property type="term" value="P:sulfate assimilation, phosphoadenylyl sulfate reduction by phosphoadenylyl-sulfate reductase (thioredoxin)"/>
    <property type="evidence" value="ECO:0007669"/>
    <property type="project" value="UniProtKB-UniRule"/>
</dbReference>
<dbReference type="EMBL" id="FPAA01000006">
    <property type="protein sequence ID" value="SFS71092.1"/>
    <property type="molecule type" value="Genomic_DNA"/>
</dbReference>
<dbReference type="GO" id="GO:0043866">
    <property type="term" value="F:adenylyl-sulfate reductase (thioredoxin) activity"/>
    <property type="evidence" value="ECO:0007669"/>
    <property type="project" value="UniProtKB-EC"/>
</dbReference>
<evidence type="ECO:0000256" key="2">
    <source>
        <dbReference type="ARBA" id="ARBA00022490"/>
    </source>
</evidence>
<dbReference type="GO" id="GO:0019344">
    <property type="term" value="P:cysteine biosynthetic process"/>
    <property type="evidence" value="ECO:0007669"/>
    <property type="project" value="InterPro"/>
</dbReference>
<protein>
    <recommendedName>
        <fullName evidence="7 10">Adenosine 5'-phosphosulfate reductase</fullName>
        <shortName evidence="10">APS reductase</shortName>
        <ecNumber evidence="6 10">1.8.4.10</ecNumber>
    </recommendedName>
    <alternativeName>
        <fullName evidence="9 10">5'-adenylylsulfate reductase</fullName>
    </alternativeName>
    <alternativeName>
        <fullName evidence="8 10">Thioredoxin-dependent 5'-adenylylsulfate reductase</fullName>
    </alternativeName>
</protein>
<dbReference type="SUPFAM" id="SSF52402">
    <property type="entry name" value="Adenine nucleotide alpha hydrolases-like"/>
    <property type="match status" value="1"/>
</dbReference>
<evidence type="ECO:0000256" key="1">
    <source>
        <dbReference type="ARBA" id="ARBA00009732"/>
    </source>
</evidence>
<dbReference type="GO" id="GO:0005737">
    <property type="term" value="C:cytoplasm"/>
    <property type="evidence" value="ECO:0007669"/>
    <property type="project" value="UniProtKB-SubCell"/>
</dbReference>
<accession>A0A1I6S2C4</accession>
<keyword evidence="13" id="KW-1185">Reference proteome</keyword>
<feature type="active site" description="Nucleophile; cysteine thiosulfonate intermediate" evidence="10">
    <location>
        <position position="258"/>
    </location>
</feature>
<keyword evidence="3 10" id="KW-0560">Oxidoreductase</keyword>
<evidence type="ECO:0000259" key="11">
    <source>
        <dbReference type="Pfam" id="PF01507"/>
    </source>
</evidence>
<evidence type="ECO:0000313" key="12">
    <source>
        <dbReference type="EMBL" id="SFS71092.1"/>
    </source>
</evidence>
<feature type="domain" description="Phosphoadenosine phosphosulphate reductase" evidence="11">
    <location>
        <begin position="67"/>
        <end position="238"/>
    </location>
</feature>
<proteinExistence type="inferred from homology"/>
<evidence type="ECO:0000256" key="9">
    <source>
        <dbReference type="ARBA" id="ARBA00032041"/>
    </source>
</evidence>
<evidence type="ECO:0000256" key="4">
    <source>
        <dbReference type="ARBA" id="ARBA00024298"/>
    </source>
</evidence>
<keyword evidence="2 10" id="KW-0963">Cytoplasm</keyword>
<evidence type="ECO:0000256" key="6">
    <source>
        <dbReference type="ARBA" id="ARBA00024386"/>
    </source>
</evidence>
<comment type="catalytic activity">
    <reaction evidence="10">
        <text>[thioredoxin]-disulfide + sulfite + AMP + 2 H(+) = adenosine 5'-phosphosulfate + [thioredoxin]-dithiol</text>
        <dbReference type="Rhea" id="RHEA:21976"/>
        <dbReference type="Rhea" id="RHEA-COMP:10698"/>
        <dbReference type="Rhea" id="RHEA-COMP:10700"/>
        <dbReference type="ChEBI" id="CHEBI:15378"/>
        <dbReference type="ChEBI" id="CHEBI:17359"/>
        <dbReference type="ChEBI" id="CHEBI:29950"/>
        <dbReference type="ChEBI" id="CHEBI:50058"/>
        <dbReference type="ChEBI" id="CHEBI:58243"/>
        <dbReference type="ChEBI" id="CHEBI:456215"/>
        <dbReference type="EC" id="1.8.4.10"/>
    </reaction>
</comment>
<dbReference type="Proteomes" id="UP000198660">
    <property type="component" value="Unassembled WGS sequence"/>
</dbReference>
<dbReference type="Pfam" id="PF01507">
    <property type="entry name" value="PAPS_reduct"/>
    <property type="match status" value="1"/>
</dbReference>